<dbReference type="SUPFAM" id="SSF52047">
    <property type="entry name" value="RNI-like"/>
    <property type="match status" value="1"/>
</dbReference>
<organism evidence="2 3">
    <name type="scientific">Marasmius crinis-equi</name>
    <dbReference type="NCBI Taxonomy" id="585013"/>
    <lineage>
        <taxon>Eukaryota</taxon>
        <taxon>Fungi</taxon>
        <taxon>Dikarya</taxon>
        <taxon>Basidiomycota</taxon>
        <taxon>Agaricomycotina</taxon>
        <taxon>Agaricomycetes</taxon>
        <taxon>Agaricomycetidae</taxon>
        <taxon>Agaricales</taxon>
        <taxon>Marasmiineae</taxon>
        <taxon>Marasmiaceae</taxon>
        <taxon>Marasmius</taxon>
    </lineage>
</organism>
<feature type="region of interest" description="Disordered" evidence="1">
    <location>
        <begin position="1"/>
        <end position="26"/>
    </location>
</feature>
<dbReference type="EMBL" id="JBAHYK010000931">
    <property type="protein sequence ID" value="KAL0570456.1"/>
    <property type="molecule type" value="Genomic_DNA"/>
</dbReference>
<protein>
    <submittedName>
        <fullName evidence="2">Uncharacterized protein</fullName>
    </submittedName>
</protein>
<evidence type="ECO:0000313" key="3">
    <source>
        <dbReference type="Proteomes" id="UP001465976"/>
    </source>
</evidence>
<evidence type="ECO:0000313" key="2">
    <source>
        <dbReference type="EMBL" id="KAL0570456.1"/>
    </source>
</evidence>
<gene>
    <name evidence="2" type="ORF">V5O48_011504</name>
</gene>
<keyword evidence="3" id="KW-1185">Reference proteome</keyword>
<proteinExistence type="predicted"/>
<name>A0ABR3F5G2_9AGAR</name>
<comment type="caution">
    <text evidence="2">The sequence shown here is derived from an EMBL/GenBank/DDBJ whole genome shotgun (WGS) entry which is preliminary data.</text>
</comment>
<dbReference type="Proteomes" id="UP001465976">
    <property type="component" value="Unassembled WGS sequence"/>
</dbReference>
<sequence>MGCGFPAEAPTSRTLFDHTDIDSEPETPYGTPSLLDVIEDHNCEQAQGIEEFQTTISTFVDILEFAMDEKLHTFPVQLPSTLKILDVRTPLREASMSACLDCDGFAEAMTTLLENCTESLQRLWIWSTSNLPMAGSILHLPALIEYIGPQDLLLGLKFGASQGIDDVERCPNLTRISLLRWAVSDMPVEKVLFSFRLLSELSLEPSTPVSKERLLGLGAILTSMPNLKGLSILRPPKPPKKLRNLSLKDKAGVLAVWKDKCSTLAWLVTLRQFMVPAFDFTARYVASSSTFDLIDLGSGS</sequence>
<evidence type="ECO:0000256" key="1">
    <source>
        <dbReference type="SAM" id="MobiDB-lite"/>
    </source>
</evidence>
<dbReference type="Gene3D" id="3.80.10.10">
    <property type="entry name" value="Ribonuclease Inhibitor"/>
    <property type="match status" value="1"/>
</dbReference>
<dbReference type="InterPro" id="IPR032675">
    <property type="entry name" value="LRR_dom_sf"/>
</dbReference>
<accession>A0ABR3F5G2</accession>
<reference evidence="2 3" key="1">
    <citation type="submission" date="2024-02" db="EMBL/GenBank/DDBJ databases">
        <title>A draft genome for the cacao thread blight pathogen Marasmius crinis-equi.</title>
        <authorList>
            <person name="Cohen S.P."/>
            <person name="Baruah I.K."/>
            <person name="Amoako-Attah I."/>
            <person name="Bukari Y."/>
            <person name="Meinhardt L.W."/>
            <person name="Bailey B.A."/>
        </authorList>
    </citation>
    <scope>NUCLEOTIDE SEQUENCE [LARGE SCALE GENOMIC DNA]</scope>
    <source>
        <strain evidence="2 3">GH-76</strain>
    </source>
</reference>